<dbReference type="EMBL" id="JACLZK010000001">
    <property type="protein sequence ID" value="MBC2882783.1"/>
    <property type="molecule type" value="Genomic_DNA"/>
</dbReference>
<dbReference type="GO" id="GO:0005975">
    <property type="term" value="P:carbohydrate metabolic process"/>
    <property type="evidence" value="ECO:0007669"/>
    <property type="project" value="InterPro"/>
</dbReference>
<dbReference type="CDD" id="cd10973">
    <property type="entry name" value="CE4_DAC_u4_5s"/>
    <property type="match status" value="1"/>
</dbReference>
<dbReference type="PANTHER" id="PTHR34216:SF3">
    <property type="entry name" value="POLY-BETA-1,6-N-ACETYL-D-GLUCOSAMINE N-DEACETYLASE"/>
    <property type="match status" value="1"/>
</dbReference>
<dbReference type="InterPro" id="IPR002509">
    <property type="entry name" value="NODB_dom"/>
</dbReference>
<dbReference type="GO" id="GO:0005576">
    <property type="term" value="C:extracellular region"/>
    <property type="evidence" value="ECO:0007669"/>
    <property type="project" value="UniProtKB-SubCell"/>
</dbReference>
<keyword evidence="6" id="KW-1185">Reference proteome</keyword>
<dbReference type="Pfam" id="PF01522">
    <property type="entry name" value="Polysacc_deac_1"/>
    <property type="match status" value="1"/>
</dbReference>
<dbReference type="PANTHER" id="PTHR34216">
    <property type="match status" value="1"/>
</dbReference>
<dbReference type="Proteomes" id="UP000552683">
    <property type="component" value="Unassembled WGS sequence"/>
</dbReference>
<feature type="chain" id="PRO_5032352369" evidence="3">
    <location>
        <begin position="20"/>
        <end position="320"/>
    </location>
</feature>
<dbReference type="RefSeq" id="WP_185898345.1">
    <property type="nucleotide sequence ID" value="NZ_JACLZK010000001.1"/>
</dbReference>
<dbReference type="PROSITE" id="PS51677">
    <property type="entry name" value="NODB"/>
    <property type="match status" value="1"/>
</dbReference>
<protein>
    <submittedName>
        <fullName evidence="5">Polysaccharide deacetylase family protein</fullName>
    </submittedName>
</protein>
<dbReference type="GO" id="GO:0016810">
    <property type="term" value="F:hydrolase activity, acting on carbon-nitrogen (but not peptide) bonds"/>
    <property type="evidence" value="ECO:0007669"/>
    <property type="project" value="InterPro"/>
</dbReference>
<evidence type="ECO:0000256" key="2">
    <source>
        <dbReference type="ARBA" id="ARBA00022729"/>
    </source>
</evidence>
<comment type="subcellular location">
    <subcellularLocation>
        <location evidence="1">Secreted</location>
    </subcellularLocation>
</comment>
<evidence type="ECO:0000256" key="3">
    <source>
        <dbReference type="SAM" id="SignalP"/>
    </source>
</evidence>
<evidence type="ECO:0000256" key="1">
    <source>
        <dbReference type="ARBA" id="ARBA00004613"/>
    </source>
</evidence>
<evidence type="ECO:0000313" key="6">
    <source>
        <dbReference type="Proteomes" id="UP000552683"/>
    </source>
</evidence>
<dbReference type="AlphaFoldDB" id="A0A842JBG3"/>
<comment type="caution">
    <text evidence="5">The sequence shown here is derived from an EMBL/GenBank/DDBJ whole genome shotgun (WGS) entry which is preliminary data.</text>
</comment>
<dbReference type="InterPro" id="IPR051398">
    <property type="entry name" value="Polysacch_Deacetylase"/>
</dbReference>
<reference evidence="5 6" key="1">
    <citation type="submission" date="2020-08" db="EMBL/GenBank/DDBJ databases">
        <title>Complete genome and description of Campylobacter massiliensis Marseille-Q3452 sp. nov.</title>
        <authorList>
            <person name="Antezack A."/>
        </authorList>
    </citation>
    <scope>NUCLEOTIDE SEQUENCE [LARGE SCALE GENOMIC DNA]</scope>
    <source>
        <strain evidence="5 6">Marseille-Q3452</strain>
    </source>
</reference>
<feature type="signal peptide" evidence="3">
    <location>
        <begin position="1"/>
        <end position="19"/>
    </location>
</feature>
<dbReference type="Gene3D" id="3.20.20.370">
    <property type="entry name" value="Glycoside hydrolase/deacetylase"/>
    <property type="match status" value="1"/>
</dbReference>
<keyword evidence="2 3" id="KW-0732">Signal</keyword>
<gene>
    <name evidence="5" type="ORF">H7R39_05845</name>
</gene>
<proteinExistence type="predicted"/>
<sequence length="320" mass="36711">MKKIVSALAFFAAAQFALADAHIFNYHRFDDDRHPSTNISSKNLREQFDYFKEKGYEVIPLSKLVDAIKNGEPVSDNWVVLTVDDGYKSFYEKGLPIFLEYGYPFALMIYVEATARKYGDFMTFEQIKEIEKYGEVGYHSYGHLHMVGLNEEKLKNDFEDGISKFEKNMGYKPRYFAYPFGEYNDRVRDVAIEHGIEVILSQNSGAVAADSDLHELDRIPAMNGTHLPSALASKFLKAEWILPQDYPKDNKISEIIIKTDENATHGYFSMTGQQTKKVKLENGQMTLKFNKPIDRYKVRMSLKVNGKTTTKILVKDINAE</sequence>
<evidence type="ECO:0000313" key="5">
    <source>
        <dbReference type="EMBL" id="MBC2882783.1"/>
    </source>
</evidence>
<name>A0A842JBG3_9BACT</name>
<dbReference type="SUPFAM" id="SSF88713">
    <property type="entry name" value="Glycoside hydrolase/deacetylase"/>
    <property type="match status" value="1"/>
</dbReference>
<accession>A0A842JBG3</accession>
<dbReference type="InterPro" id="IPR011330">
    <property type="entry name" value="Glyco_hydro/deAcase_b/a-brl"/>
</dbReference>
<organism evidence="5 6">
    <name type="scientific">Campylobacter massiliensis</name>
    <dbReference type="NCBI Taxonomy" id="2762557"/>
    <lineage>
        <taxon>Bacteria</taxon>
        <taxon>Pseudomonadati</taxon>
        <taxon>Campylobacterota</taxon>
        <taxon>Epsilonproteobacteria</taxon>
        <taxon>Campylobacterales</taxon>
        <taxon>Campylobacteraceae</taxon>
        <taxon>Campylobacter</taxon>
    </lineage>
</organism>
<feature type="domain" description="NodB homology" evidence="4">
    <location>
        <begin position="77"/>
        <end position="320"/>
    </location>
</feature>
<evidence type="ECO:0000259" key="4">
    <source>
        <dbReference type="PROSITE" id="PS51677"/>
    </source>
</evidence>